<evidence type="ECO:0000256" key="8">
    <source>
        <dbReference type="SAM" id="Phobius"/>
    </source>
</evidence>
<dbReference type="EMBL" id="AE006470">
    <property type="protein sequence ID" value="AAM71686.1"/>
    <property type="molecule type" value="Genomic_DNA"/>
</dbReference>
<evidence type="ECO:0000256" key="7">
    <source>
        <dbReference type="ARBA" id="ARBA00024033"/>
    </source>
</evidence>
<dbReference type="eggNOG" id="ENOG502Z9HB">
    <property type="taxonomic scope" value="Bacteria"/>
</dbReference>
<dbReference type="PATRIC" id="fig|194439.7.peg.426"/>
<protein>
    <recommendedName>
        <fullName evidence="11">DUF2029 domain-containing protein</fullName>
    </recommendedName>
</protein>
<keyword evidence="5 8" id="KW-1133">Transmembrane helix</keyword>
<evidence type="ECO:0000256" key="5">
    <source>
        <dbReference type="ARBA" id="ARBA00022989"/>
    </source>
</evidence>
<dbReference type="AlphaFoldDB" id="Q8KF87"/>
<dbReference type="STRING" id="194439.CT0441"/>
<keyword evidence="6 8" id="KW-0472">Membrane</keyword>
<feature type="transmembrane region" description="Helical" evidence="8">
    <location>
        <begin position="182"/>
        <end position="201"/>
    </location>
</feature>
<gene>
    <name evidence="9" type="ordered locus">CT0441</name>
</gene>
<keyword evidence="10" id="KW-1185">Reference proteome</keyword>
<evidence type="ECO:0000256" key="1">
    <source>
        <dbReference type="ARBA" id="ARBA00004651"/>
    </source>
</evidence>
<proteinExistence type="inferred from homology"/>
<keyword evidence="2" id="KW-1003">Cell membrane</keyword>
<comment type="similarity">
    <text evidence="7">Belongs to the glycosyltransferase 87 family.</text>
</comment>
<dbReference type="Proteomes" id="UP000001007">
    <property type="component" value="Chromosome"/>
</dbReference>
<name>Q8KF87_CHLTE</name>
<dbReference type="InterPro" id="IPR018584">
    <property type="entry name" value="GT87"/>
</dbReference>
<comment type="subcellular location">
    <subcellularLocation>
        <location evidence="1">Cell membrane</location>
        <topology evidence="1">Multi-pass membrane protein</topology>
    </subcellularLocation>
</comment>
<feature type="transmembrane region" description="Helical" evidence="8">
    <location>
        <begin position="118"/>
        <end position="141"/>
    </location>
</feature>
<accession>Q8KF87</accession>
<evidence type="ECO:0000256" key="2">
    <source>
        <dbReference type="ARBA" id="ARBA00022475"/>
    </source>
</evidence>
<feature type="transmembrane region" description="Helical" evidence="8">
    <location>
        <begin position="208"/>
        <end position="227"/>
    </location>
</feature>
<feature type="transmembrane region" description="Helical" evidence="8">
    <location>
        <begin position="271"/>
        <end position="292"/>
    </location>
</feature>
<keyword evidence="3" id="KW-0808">Transferase</keyword>
<organism evidence="9 10">
    <name type="scientific">Chlorobaculum tepidum (strain ATCC 49652 / DSM 12025 / NBRC 103806 / TLS)</name>
    <name type="common">Chlorobium tepidum</name>
    <dbReference type="NCBI Taxonomy" id="194439"/>
    <lineage>
        <taxon>Bacteria</taxon>
        <taxon>Pseudomonadati</taxon>
        <taxon>Chlorobiota</taxon>
        <taxon>Chlorobiia</taxon>
        <taxon>Chlorobiales</taxon>
        <taxon>Chlorobiaceae</taxon>
        <taxon>Chlorobaculum</taxon>
    </lineage>
</organism>
<keyword evidence="4 8" id="KW-0812">Transmembrane</keyword>
<evidence type="ECO:0000256" key="4">
    <source>
        <dbReference type="ARBA" id="ARBA00022692"/>
    </source>
</evidence>
<evidence type="ECO:0000313" key="10">
    <source>
        <dbReference type="Proteomes" id="UP000001007"/>
    </source>
</evidence>
<dbReference type="KEGG" id="cte:CT0441"/>
<feature type="transmembrane region" description="Helical" evidence="8">
    <location>
        <begin position="12"/>
        <end position="37"/>
    </location>
</feature>
<evidence type="ECO:0000256" key="6">
    <source>
        <dbReference type="ARBA" id="ARBA00023136"/>
    </source>
</evidence>
<dbReference type="GO" id="GO:0005886">
    <property type="term" value="C:plasma membrane"/>
    <property type="evidence" value="ECO:0007669"/>
    <property type="project" value="UniProtKB-SubCell"/>
</dbReference>
<dbReference type="EnsemblBacteria" id="AAM71686">
    <property type="protein sequence ID" value="AAM71686"/>
    <property type="gene ID" value="CT0441"/>
</dbReference>
<sequence>MALPSVVLPRCTAAGVTAVSGGILDLHVVNSGGYLLVLRRLVRGKTAMWCLAGFSGLWGNLYCGQNGFLTAAIAGIALLSLERRPVLAGVFIGLLAIKPHLAVLFPVALLAIGAWRTLITAAVTAITFMAIGTLTLGTAVLKAFFASLGDARHLCLENGSLLWKKMPSVFAFLRLLGTPVTWAYVVHCIVAAVAVIAVWQVWRHCQNWNLRGAALMTATFLVSPYAYDYDLAWLAFPIAWLAVDGLRNGWLRGEREALVAAWLMPLLMSPIAGALKFQIGPLVLCSLLWITVRRANAASMMGGMATDAYADQFEPLP</sequence>
<evidence type="ECO:0008006" key="11">
    <source>
        <dbReference type="Google" id="ProtNLM"/>
    </source>
</evidence>
<evidence type="ECO:0000256" key="3">
    <source>
        <dbReference type="ARBA" id="ARBA00022679"/>
    </source>
</evidence>
<feature type="transmembrane region" description="Helical" evidence="8">
    <location>
        <begin position="49"/>
        <end position="80"/>
    </location>
</feature>
<dbReference type="GO" id="GO:0016758">
    <property type="term" value="F:hexosyltransferase activity"/>
    <property type="evidence" value="ECO:0007669"/>
    <property type="project" value="InterPro"/>
</dbReference>
<dbReference type="OrthoDB" id="7679563at2"/>
<evidence type="ECO:0000313" key="9">
    <source>
        <dbReference type="EMBL" id="AAM71686.1"/>
    </source>
</evidence>
<feature type="transmembrane region" description="Helical" evidence="8">
    <location>
        <begin position="86"/>
        <end position="111"/>
    </location>
</feature>
<reference evidence="9 10" key="1">
    <citation type="journal article" date="2002" name="Proc. Natl. Acad. Sci. U.S.A.">
        <title>The complete genome sequence of Chlorobium tepidum TLS, a photosynthetic, anaerobic, green-sulfur bacterium.</title>
        <authorList>
            <person name="Eisen J.A."/>
            <person name="Nelson K.E."/>
            <person name="Paulsen I.T."/>
            <person name="Heidelberg J.F."/>
            <person name="Wu M."/>
            <person name="Dodson R.J."/>
            <person name="Deboy R."/>
            <person name="Gwinn M.L."/>
            <person name="Nelson W.C."/>
            <person name="Haft D.H."/>
            <person name="Hickey E.K."/>
            <person name="Peterson J.D."/>
            <person name="Durkin A.S."/>
            <person name="Kolonay J.L."/>
            <person name="Yang F."/>
            <person name="Holt I."/>
            <person name="Umayam L.A."/>
            <person name="Mason T."/>
            <person name="Brenner M."/>
            <person name="Shea T.P."/>
            <person name="Parksey D."/>
            <person name="Nierman W.C."/>
            <person name="Feldblyum T.V."/>
            <person name="Hansen C.L."/>
            <person name="Craven M.B."/>
            <person name="Radune D."/>
            <person name="Vamathevan J."/>
            <person name="Khouri H."/>
            <person name="White O."/>
            <person name="Gruber T.M."/>
            <person name="Ketchum K.A."/>
            <person name="Venter J.C."/>
            <person name="Tettelin H."/>
            <person name="Bryant D.A."/>
            <person name="Fraser C.M."/>
        </authorList>
    </citation>
    <scope>NUCLEOTIDE SEQUENCE [LARGE SCALE GENOMIC DNA]</scope>
    <source>
        <strain evidence="10">ATCC 49652 / DSM 12025 / NBRC 103806 / TLS</strain>
    </source>
</reference>
<dbReference type="Pfam" id="PF09594">
    <property type="entry name" value="GT87"/>
    <property type="match status" value="1"/>
</dbReference>
<dbReference type="HOGENOM" id="CLU_876315_0_0_10"/>